<dbReference type="RefSeq" id="WP_005434465.1">
    <property type="nucleotide sequence ID" value="NZ_JH815515.1"/>
</dbReference>
<feature type="chain" id="PRO_5003846765" description="Phenylalanine and histidine ammonia-lyase" evidence="1">
    <location>
        <begin position="23"/>
        <end position="553"/>
    </location>
</feature>
<dbReference type="STRING" id="742823.HMPREF9465_00846"/>
<dbReference type="PATRIC" id="fig|742823.3.peg.854"/>
<dbReference type="HOGENOM" id="CLU_014801_4_2_4"/>
<dbReference type="Gene3D" id="1.10.275.10">
    <property type="entry name" value="Fumarase/aspartase (N-terminal domain)"/>
    <property type="match status" value="1"/>
</dbReference>
<dbReference type="EMBL" id="ADMG01000020">
    <property type="protein sequence ID" value="EKB31578.1"/>
    <property type="molecule type" value="Genomic_DNA"/>
</dbReference>
<evidence type="ECO:0000256" key="1">
    <source>
        <dbReference type="SAM" id="SignalP"/>
    </source>
</evidence>
<organism evidence="2 3">
    <name type="scientific">Sutterella wadsworthensis 2_1_59BFAA</name>
    <dbReference type="NCBI Taxonomy" id="742823"/>
    <lineage>
        <taxon>Bacteria</taxon>
        <taxon>Pseudomonadati</taxon>
        <taxon>Pseudomonadota</taxon>
        <taxon>Betaproteobacteria</taxon>
        <taxon>Burkholderiales</taxon>
        <taxon>Sutterellaceae</taxon>
        <taxon>Sutterella</taxon>
    </lineage>
</organism>
<dbReference type="CDD" id="cd00332">
    <property type="entry name" value="PAL-HAL"/>
    <property type="match status" value="1"/>
</dbReference>
<dbReference type="InterPro" id="IPR001106">
    <property type="entry name" value="Aromatic_Lyase"/>
</dbReference>
<evidence type="ECO:0000313" key="3">
    <source>
        <dbReference type="Proteomes" id="UP000005835"/>
    </source>
</evidence>
<dbReference type="GO" id="GO:0016841">
    <property type="term" value="F:ammonia-lyase activity"/>
    <property type="evidence" value="ECO:0007669"/>
    <property type="project" value="UniProtKB-ARBA"/>
</dbReference>
<evidence type="ECO:0008006" key="4">
    <source>
        <dbReference type="Google" id="ProtNLM"/>
    </source>
</evidence>
<sequence length="553" mass="59299">MYKFFKMTALCAALAAAGAAGAATITLDGTSLSIEDAWKIAAGEADVAIAPEAVKLLEDSHKLVMASAAKGQAVYGLTVGVGLNKDQKLFTADGKLSPEVLEASRAFNYNALRSHSAGVGEMMPVDLARLSMVVRLNTLLAGKSGAQVHVAELYRDMLNKNVTPLIPSEGSVGEADILLASHVGAVMIGEWKADVKGKVMTGADALKAAGIKPLQPEGKDALAILSNNSVAMAYAIDAARNAERIVEMTPTVYGLSLEGLNGNVAPILPQTIGARPFDGLSQTAADMRDVLKGSYLWNVDATRPLQDPLSYRVTVYGLSEARRAVKDLNDQIAVQINSTDDNPATILNADEAYRSESTQVANYFVEGNGVKGAIIPSGNFNPLPVALALQRTSIAMAHLSHYSVQRTVHLSYDQFTGLTRFLTDPSNKGHAFGAIQKSFMGLHVDNMALAQPVSLYGMPVAGEIEDTFTNLLQASKRLGSIDTNLYQIYSVEMLHAAQAVDLRRNLKNKDLKLADKTGAFYTAYRAKVPYVKADRIFTDDIRAGVDLLKNYRF</sequence>
<gene>
    <name evidence="2" type="ORF">HMPREF9465_00846</name>
</gene>
<dbReference type="InterPro" id="IPR008948">
    <property type="entry name" value="L-Aspartase-like"/>
</dbReference>
<keyword evidence="1" id="KW-0732">Signal</keyword>
<dbReference type="OrthoDB" id="9806955at2"/>
<keyword evidence="3" id="KW-1185">Reference proteome</keyword>
<accession>K1JY86</accession>
<name>K1JY86_9BURK</name>
<dbReference type="Pfam" id="PF00221">
    <property type="entry name" value="Lyase_aromatic"/>
    <property type="match status" value="1"/>
</dbReference>
<dbReference type="Gene3D" id="1.20.200.10">
    <property type="entry name" value="Fumarase/aspartase (Central domain)"/>
    <property type="match status" value="1"/>
</dbReference>
<reference evidence="2 3" key="1">
    <citation type="submission" date="2012-05" db="EMBL/GenBank/DDBJ databases">
        <title>The Genome Sequence of Sutterella wadsworthensis 2_1_59BFAA.</title>
        <authorList>
            <consortium name="The Broad Institute Genome Sequencing Platform"/>
            <person name="Earl A."/>
            <person name="Ward D."/>
            <person name="Feldgarden M."/>
            <person name="Gevers D."/>
            <person name="Daigneault M."/>
            <person name="Strauss J."/>
            <person name="Allen-Vercoe E."/>
            <person name="Walker B."/>
            <person name="Young S.K."/>
            <person name="Zeng Q."/>
            <person name="Gargeya S."/>
            <person name="Fitzgerald M."/>
            <person name="Haas B."/>
            <person name="Abouelleil A."/>
            <person name="Alvarado L."/>
            <person name="Arachchi H.M."/>
            <person name="Berlin A.M."/>
            <person name="Chapman S.B."/>
            <person name="Goldberg J."/>
            <person name="Griggs A."/>
            <person name="Gujja S."/>
            <person name="Hansen M."/>
            <person name="Howarth C."/>
            <person name="Imamovic A."/>
            <person name="Larimer J."/>
            <person name="McCowen C."/>
            <person name="Montmayeur A."/>
            <person name="Murphy C."/>
            <person name="Neiman D."/>
            <person name="Pearson M."/>
            <person name="Priest M."/>
            <person name="Roberts A."/>
            <person name="Saif S."/>
            <person name="Shea T."/>
            <person name="Sisk P."/>
            <person name="Sykes S."/>
            <person name="Wortman J."/>
            <person name="Nusbaum C."/>
            <person name="Birren B."/>
        </authorList>
    </citation>
    <scope>NUCLEOTIDE SEQUENCE [LARGE SCALE GENOMIC DNA]</scope>
    <source>
        <strain evidence="2 3">2_1_59BFAA</strain>
    </source>
</reference>
<dbReference type="InterPro" id="IPR024083">
    <property type="entry name" value="Fumarase/histidase_N"/>
</dbReference>
<dbReference type="PANTHER" id="PTHR10362">
    <property type="entry name" value="HISTIDINE AMMONIA-LYASE"/>
    <property type="match status" value="1"/>
</dbReference>
<evidence type="ECO:0000313" key="2">
    <source>
        <dbReference type="EMBL" id="EKB31578.1"/>
    </source>
</evidence>
<dbReference type="Proteomes" id="UP000005835">
    <property type="component" value="Unassembled WGS sequence"/>
</dbReference>
<dbReference type="eggNOG" id="COG2986">
    <property type="taxonomic scope" value="Bacteria"/>
</dbReference>
<proteinExistence type="predicted"/>
<comment type="caution">
    <text evidence="2">The sequence shown here is derived from an EMBL/GenBank/DDBJ whole genome shotgun (WGS) entry which is preliminary data.</text>
</comment>
<dbReference type="AlphaFoldDB" id="K1JY86"/>
<feature type="signal peptide" evidence="1">
    <location>
        <begin position="1"/>
        <end position="22"/>
    </location>
</feature>
<protein>
    <recommendedName>
        <fullName evidence="4">Phenylalanine and histidine ammonia-lyase</fullName>
    </recommendedName>
</protein>
<dbReference type="SUPFAM" id="SSF48557">
    <property type="entry name" value="L-aspartase-like"/>
    <property type="match status" value="1"/>
</dbReference>